<dbReference type="Proteomes" id="UP000797356">
    <property type="component" value="Chromosome 1"/>
</dbReference>
<accession>A0A8K0HWY8</accession>
<dbReference type="EMBL" id="CM017872">
    <property type="protein sequence ID" value="KAG1327678.1"/>
    <property type="molecule type" value="Genomic_DNA"/>
</dbReference>
<organism evidence="1 2">
    <name type="scientific">Cocos nucifera</name>
    <name type="common">Coconut palm</name>
    <dbReference type="NCBI Taxonomy" id="13894"/>
    <lineage>
        <taxon>Eukaryota</taxon>
        <taxon>Viridiplantae</taxon>
        <taxon>Streptophyta</taxon>
        <taxon>Embryophyta</taxon>
        <taxon>Tracheophyta</taxon>
        <taxon>Spermatophyta</taxon>
        <taxon>Magnoliopsida</taxon>
        <taxon>Liliopsida</taxon>
        <taxon>Arecaceae</taxon>
        <taxon>Arecoideae</taxon>
        <taxon>Cocoseae</taxon>
        <taxon>Attaleinae</taxon>
        <taxon>Cocos</taxon>
    </lineage>
</organism>
<evidence type="ECO:0000313" key="1">
    <source>
        <dbReference type="EMBL" id="KAG1327678.1"/>
    </source>
</evidence>
<keyword evidence="2" id="KW-1185">Reference proteome</keyword>
<protein>
    <submittedName>
        <fullName evidence="1">Uncharacterized protein</fullName>
    </submittedName>
</protein>
<name>A0A8K0HWY8_COCNU</name>
<comment type="caution">
    <text evidence="1">The sequence shown here is derived from an EMBL/GenBank/DDBJ whole genome shotgun (WGS) entry which is preliminary data.</text>
</comment>
<sequence length="104" mass="11031">MLEFCNNGANNLFPPNLQPLLSSNNASSIAASAAFSPLPSIDNTTLSTLLNNLQPPDPEHDFLPAINYTSPSDPSLQKVAMFVGLVSVVQSPSYMKLDGIGIEV</sequence>
<proteinExistence type="predicted"/>
<reference evidence="1" key="1">
    <citation type="journal article" date="2017" name="Gigascience">
        <title>The genome draft of coconut (Cocos nucifera).</title>
        <authorList>
            <person name="Xiao Y."/>
            <person name="Xu P."/>
            <person name="Fan H."/>
            <person name="Baudouin L."/>
            <person name="Xia W."/>
            <person name="Bocs S."/>
            <person name="Xu J."/>
            <person name="Li Q."/>
            <person name="Guo A."/>
            <person name="Zhou L."/>
            <person name="Li J."/>
            <person name="Wu Y."/>
            <person name="Ma Z."/>
            <person name="Armero A."/>
            <person name="Issali A.E."/>
            <person name="Liu N."/>
            <person name="Peng M."/>
            <person name="Yang Y."/>
        </authorList>
    </citation>
    <scope>NUCLEOTIDE SEQUENCE</scope>
    <source>
        <tissue evidence="1">Spear leaf of Hainan Tall coconut</tissue>
    </source>
</reference>
<evidence type="ECO:0000313" key="2">
    <source>
        <dbReference type="Proteomes" id="UP000797356"/>
    </source>
</evidence>
<gene>
    <name evidence="1" type="ORF">COCNU_01G016120</name>
</gene>
<dbReference type="AlphaFoldDB" id="A0A8K0HWY8"/>
<reference evidence="1" key="2">
    <citation type="submission" date="2019-07" db="EMBL/GenBank/DDBJ databases">
        <authorList>
            <person name="Yang Y."/>
            <person name="Bocs S."/>
            <person name="Baudouin L."/>
        </authorList>
    </citation>
    <scope>NUCLEOTIDE SEQUENCE</scope>
    <source>
        <tissue evidence="1">Spear leaf of Hainan Tall coconut</tissue>
    </source>
</reference>